<dbReference type="AlphaFoldDB" id="A0A0K1ELN4"/>
<sequence>MDRGAGEPSGHSVQVDRGAGEPSGRSVQLDRGASEPSGHSVQLDRGASEPSGRSVQVDRGASEPSGCSVQLDRGASEPSGRSVQLDRGAGKPSGRSVLQRRGVCALVSSSMAESMTWPLPAPGTPWRRPPEGWSSCAPCRPSPSTGRKAPARSRWKLRWRSSGFLTRSSKGRRGPRRPRFYEVAPNMTEVVKRVDAEPRLTEFWSRSFPFDERWG</sequence>
<dbReference type="Proteomes" id="UP000067626">
    <property type="component" value="Chromosome"/>
</dbReference>
<organism evidence="2 3">
    <name type="scientific">Chondromyces crocatus</name>
    <dbReference type="NCBI Taxonomy" id="52"/>
    <lineage>
        <taxon>Bacteria</taxon>
        <taxon>Pseudomonadati</taxon>
        <taxon>Myxococcota</taxon>
        <taxon>Polyangia</taxon>
        <taxon>Polyangiales</taxon>
        <taxon>Polyangiaceae</taxon>
        <taxon>Chondromyces</taxon>
    </lineage>
</organism>
<dbReference type="STRING" id="52.CMC5_059370"/>
<protein>
    <submittedName>
        <fullName evidence="2">Uncharacterized protein</fullName>
    </submittedName>
</protein>
<name>A0A0K1ELN4_CHOCO</name>
<dbReference type="KEGG" id="ccro:CMC5_059370"/>
<evidence type="ECO:0000313" key="3">
    <source>
        <dbReference type="Proteomes" id="UP000067626"/>
    </source>
</evidence>
<dbReference type="EMBL" id="CP012159">
    <property type="protein sequence ID" value="AKT41726.1"/>
    <property type="molecule type" value="Genomic_DNA"/>
</dbReference>
<feature type="region of interest" description="Disordered" evidence="1">
    <location>
        <begin position="1"/>
        <end position="153"/>
    </location>
</feature>
<dbReference type="PATRIC" id="fig|52.7.peg.6543"/>
<reference evidence="2 3" key="1">
    <citation type="submission" date="2015-07" db="EMBL/GenBank/DDBJ databases">
        <title>Genome analysis of myxobacterium Chondromyces crocatus Cm c5 reveals a high potential for natural compound synthesis and the genetic basis for the loss of fruiting body formation.</title>
        <authorList>
            <person name="Zaburannyi N."/>
            <person name="Bunk B."/>
            <person name="Maier J."/>
            <person name="Overmann J."/>
            <person name="Mueller R."/>
        </authorList>
    </citation>
    <scope>NUCLEOTIDE SEQUENCE [LARGE SCALE GENOMIC DNA]</scope>
    <source>
        <strain evidence="2 3">Cm c5</strain>
    </source>
</reference>
<evidence type="ECO:0000313" key="2">
    <source>
        <dbReference type="EMBL" id="AKT41726.1"/>
    </source>
</evidence>
<gene>
    <name evidence="2" type="ORF">CMC5_059370</name>
</gene>
<evidence type="ECO:0000256" key="1">
    <source>
        <dbReference type="SAM" id="MobiDB-lite"/>
    </source>
</evidence>
<accession>A0A0K1ELN4</accession>
<keyword evidence="3" id="KW-1185">Reference proteome</keyword>
<proteinExistence type="predicted"/>